<evidence type="ECO:0000313" key="3">
    <source>
        <dbReference type="Proteomes" id="UP000011732"/>
    </source>
</evidence>
<comment type="caution">
    <text evidence="2">The sequence shown here is derived from an EMBL/GenBank/DDBJ whole genome shotgun (WGS) entry which is preliminary data.</text>
</comment>
<reference evidence="2 3" key="1">
    <citation type="journal article" date="2013" name="Genome Announc.">
        <title>Draft Genome Sequence of Streptomyces gancidicus Strain BKS 13-15.</title>
        <authorList>
            <person name="Kumar S."/>
            <person name="Kaur N."/>
            <person name="Singh N.K."/>
            <person name="Raghava G.P."/>
            <person name="Mayilraj S."/>
        </authorList>
    </citation>
    <scope>NUCLEOTIDE SEQUENCE [LARGE SCALE GENOMIC DNA]</scope>
    <source>
        <strain evidence="2 3">BKS 13-15</strain>
    </source>
</reference>
<dbReference type="EMBL" id="AOHP01000004">
    <property type="protein sequence ID" value="EMF31094.1"/>
    <property type="molecule type" value="Genomic_DNA"/>
</dbReference>
<dbReference type="RefSeq" id="WP_006129699.1">
    <property type="nucleotide sequence ID" value="NZ_AOHP01000004.1"/>
</dbReference>
<protein>
    <submittedName>
        <fullName evidence="2">Uncharacterized protein</fullName>
    </submittedName>
</protein>
<dbReference type="AlphaFoldDB" id="M3C3Z1"/>
<accession>M3C3Z1</accession>
<dbReference type="OrthoDB" id="4247057at2"/>
<gene>
    <name evidence="2" type="ORF">H114_00657</name>
</gene>
<dbReference type="PATRIC" id="fig|1284664.3.peg.137"/>
<organism evidence="2 3">
    <name type="scientific">Streptomyces gancidicus BKS 13-15</name>
    <dbReference type="NCBI Taxonomy" id="1284664"/>
    <lineage>
        <taxon>Bacteria</taxon>
        <taxon>Bacillati</taxon>
        <taxon>Actinomycetota</taxon>
        <taxon>Actinomycetes</taxon>
        <taxon>Kitasatosporales</taxon>
        <taxon>Streptomycetaceae</taxon>
        <taxon>Streptomyces</taxon>
        <taxon>Streptomyces pseudogriseolus group</taxon>
    </lineage>
</organism>
<evidence type="ECO:0000313" key="2">
    <source>
        <dbReference type="EMBL" id="EMF31094.1"/>
    </source>
</evidence>
<keyword evidence="3" id="KW-1185">Reference proteome</keyword>
<evidence type="ECO:0000256" key="1">
    <source>
        <dbReference type="SAM" id="MobiDB-lite"/>
    </source>
</evidence>
<feature type="region of interest" description="Disordered" evidence="1">
    <location>
        <begin position="68"/>
        <end position="93"/>
    </location>
</feature>
<sequence length="93" mass="10409">MSTHLLVDPQPYATTHGKFDLVKLQRVVDGTLPHTELSREEKVYIAQHFAGSARSIGRLLGVTEKTVSRWKEDADKRPGQGEDRPPEQDGDGR</sequence>
<dbReference type="Proteomes" id="UP000011732">
    <property type="component" value="Unassembled WGS sequence"/>
</dbReference>
<name>M3C3Z1_STREZ</name>
<proteinExistence type="predicted"/>